<dbReference type="EMBL" id="CACRTT010000009">
    <property type="protein sequence ID" value="VYT95999.1"/>
    <property type="molecule type" value="Genomic_DNA"/>
</dbReference>
<dbReference type="GO" id="GO:0015421">
    <property type="term" value="F:ABC-type oligopeptide transporter activity"/>
    <property type="evidence" value="ECO:0007669"/>
    <property type="project" value="TreeGrafter"/>
</dbReference>
<keyword evidence="5 8" id="KW-1133">Transmembrane helix</keyword>
<dbReference type="FunFam" id="3.40.50.300:FF:000218">
    <property type="entry name" value="Multidrug ABC transporter ATP-binding protein"/>
    <property type="match status" value="1"/>
</dbReference>
<sequence>MRMRENERQPRRRVYAKPVKRRAPRRFEALGARRSGTMWGMETLKKLKQKAGSRETEPSAGAAPEQGAASSTAPDASPVSARQVLAKFASYYRPYTFLFVFDLVCATVLACVDLAFPQFLSFFTKDFFQSSPEAIIGSLWWIALLFVVLYGVRTACQYFITSWGHIMGARMEADMRMDLFKQYQRLSFSYYDRNNTGEMMSKLVTDLFDISELAHHGPENLFICILKIVGSFALLFLINVPLTAIMLVATLLLAAYSFWRNYQKRVIFTENRKKMADINARLQDSLGGIRVVKSFGNEPVEIKKFDRTNARFVATKESSYRFMGSFHAVNSLFIGVLYTVTIVGGGYFVATGGLAVSDLAIYALYIGIFISPIEQLINFVETFQKGYAGFRRFMEVLAVRPDIADAPDAVDLGAAERARCGGPDGHVAGEVRYRDVHFSYDGVHEVLRGLDLAIPAGATVALVGPSGGGKTTTCSLLPRFYDPERGSVEIDGIDIRAVTVESLRDAIGIVQQDVYLFGGTIRDNIAYGRPDATTAEIVEAAKRANIDAFVRGLPDGYDTYVGERGARLSGGQKQRIAIARVFLKDPRILILDEATSALDNESERAIQKSLEELSAGRTTLVIAHRLSTIRGADLIAVVEDGRVAERGTHEQLLALGGTYAHYYEMQFGPVEQGAVL</sequence>
<dbReference type="InterPro" id="IPR036640">
    <property type="entry name" value="ABC1_TM_sf"/>
</dbReference>
<evidence type="ECO:0000256" key="5">
    <source>
        <dbReference type="ARBA" id="ARBA00022989"/>
    </source>
</evidence>
<evidence type="ECO:0000259" key="10">
    <source>
        <dbReference type="PROSITE" id="PS50929"/>
    </source>
</evidence>
<dbReference type="EC" id="3.6.3.-" evidence="11"/>
<dbReference type="PROSITE" id="PS00211">
    <property type="entry name" value="ABC_TRANSPORTER_1"/>
    <property type="match status" value="1"/>
</dbReference>
<feature type="transmembrane region" description="Helical" evidence="8">
    <location>
        <begin position="139"/>
        <end position="160"/>
    </location>
</feature>
<comment type="subcellular location">
    <subcellularLocation>
        <location evidence="1">Cell membrane</location>
        <topology evidence="1">Multi-pass membrane protein</topology>
    </subcellularLocation>
</comment>
<dbReference type="Pfam" id="PF00005">
    <property type="entry name" value="ABC_tran"/>
    <property type="match status" value="1"/>
</dbReference>
<dbReference type="GO" id="GO:0005524">
    <property type="term" value="F:ATP binding"/>
    <property type="evidence" value="ECO:0007669"/>
    <property type="project" value="UniProtKB-KW"/>
</dbReference>
<dbReference type="SUPFAM" id="SSF90123">
    <property type="entry name" value="ABC transporter transmembrane region"/>
    <property type="match status" value="1"/>
</dbReference>
<organism evidence="11">
    <name type="scientific">Eggerthella lenta</name>
    <name type="common">Eubacterium lentum</name>
    <dbReference type="NCBI Taxonomy" id="84112"/>
    <lineage>
        <taxon>Bacteria</taxon>
        <taxon>Bacillati</taxon>
        <taxon>Actinomycetota</taxon>
        <taxon>Coriobacteriia</taxon>
        <taxon>Eggerthellales</taxon>
        <taxon>Eggerthellaceae</taxon>
        <taxon>Eggerthella</taxon>
    </lineage>
</organism>
<dbReference type="InterPro" id="IPR017871">
    <property type="entry name" value="ABC_transporter-like_CS"/>
</dbReference>
<evidence type="ECO:0000256" key="2">
    <source>
        <dbReference type="ARBA" id="ARBA00022692"/>
    </source>
</evidence>
<dbReference type="GO" id="GO:0016887">
    <property type="term" value="F:ATP hydrolysis activity"/>
    <property type="evidence" value="ECO:0007669"/>
    <property type="project" value="InterPro"/>
</dbReference>
<protein>
    <submittedName>
        <fullName evidence="11">Multidrug export ATP-binding/permease protein</fullName>
        <ecNumber evidence="11">3.6.3.-</ecNumber>
    </submittedName>
</protein>
<keyword evidence="2 8" id="KW-0812">Transmembrane</keyword>
<reference evidence="11" key="1">
    <citation type="submission" date="2019-11" db="EMBL/GenBank/DDBJ databases">
        <authorList>
            <person name="Feng L."/>
        </authorList>
    </citation>
    <scope>NUCLEOTIDE SEQUENCE</scope>
    <source>
        <strain evidence="11">ElentaLFYP107</strain>
    </source>
</reference>
<dbReference type="InterPro" id="IPR003439">
    <property type="entry name" value="ABC_transporter-like_ATP-bd"/>
</dbReference>
<evidence type="ECO:0000256" key="6">
    <source>
        <dbReference type="ARBA" id="ARBA00023136"/>
    </source>
</evidence>
<gene>
    <name evidence="11" type="ORF">ELLFYP107_02001</name>
</gene>
<dbReference type="SUPFAM" id="SSF52540">
    <property type="entry name" value="P-loop containing nucleoside triphosphate hydrolases"/>
    <property type="match status" value="1"/>
</dbReference>
<dbReference type="Gene3D" id="3.40.50.300">
    <property type="entry name" value="P-loop containing nucleotide triphosphate hydrolases"/>
    <property type="match status" value="1"/>
</dbReference>
<feature type="transmembrane region" description="Helical" evidence="8">
    <location>
        <begin position="328"/>
        <end position="350"/>
    </location>
</feature>
<keyword evidence="3" id="KW-0547">Nucleotide-binding</keyword>
<evidence type="ECO:0000259" key="9">
    <source>
        <dbReference type="PROSITE" id="PS50893"/>
    </source>
</evidence>
<dbReference type="AlphaFoldDB" id="A0A6N3AU39"/>
<accession>A0A6N3AU39</accession>
<keyword evidence="11" id="KW-0378">Hydrolase</keyword>
<dbReference type="Pfam" id="PF00664">
    <property type="entry name" value="ABC_membrane"/>
    <property type="match status" value="1"/>
</dbReference>
<keyword evidence="4 11" id="KW-0067">ATP-binding</keyword>
<dbReference type="PANTHER" id="PTHR43394">
    <property type="entry name" value="ATP-DEPENDENT PERMEASE MDL1, MITOCHONDRIAL"/>
    <property type="match status" value="1"/>
</dbReference>
<evidence type="ECO:0000256" key="3">
    <source>
        <dbReference type="ARBA" id="ARBA00022741"/>
    </source>
</evidence>
<feature type="region of interest" description="Disordered" evidence="7">
    <location>
        <begin position="47"/>
        <end position="75"/>
    </location>
</feature>
<dbReference type="PANTHER" id="PTHR43394:SF1">
    <property type="entry name" value="ATP-BINDING CASSETTE SUB-FAMILY B MEMBER 10, MITOCHONDRIAL"/>
    <property type="match status" value="1"/>
</dbReference>
<name>A0A6N3AU39_EGGLN</name>
<dbReference type="SMART" id="SM00382">
    <property type="entry name" value="AAA"/>
    <property type="match status" value="1"/>
</dbReference>
<dbReference type="GO" id="GO:0005886">
    <property type="term" value="C:plasma membrane"/>
    <property type="evidence" value="ECO:0007669"/>
    <property type="project" value="UniProtKB-SubCell"/>
</dbReference>
<evidence type="ECO:0000256" key="7">
    <source>
        <dbReference type="SAM" id="MobiDB-lite"/>
    </source>
</evidence>
<evidence type="ECO:0000256" key="1">
    <source>
        <dbReference type="ARBA" id="ARBA00004651"/>
    </source>
</evidence>
<dbReference type="PROSITE" id="PS50893">
    <property type="entry name" value="ABC_TRANSPORTER_2"/>
    <property type="match status" value="1"/>
</dbReference>
<dbReference type="CDD" id="cd18549">
    <property type="entry name" value="ABC_6TM_YwjA_like"/>
    <property type="match status" value="1"/>
</dbReference>
<dbReference type="PROSITE" id="PS50929">
    <property type="entry name" value="ABC_TM1F"/>
    <property type="match status" value="1"/>
</dbReference>
<feature type="transmembrane region" description="Helical" evidence="8">
    <location>
        <begin position="362"/>
        <end position="383"/>
    </location>
</feature>
<feature type="compositionally biased region" description="Basic residues" evidence="7">
    <location>
        <begin position="10"/>
        <end position="20"/>
    </location>
</feature>
<dbReference type="InterPro" id="IPR003593">
    <property type="entry name" value="AAA+_ATPase"/>
</dbReference>
<feature type="domain" description="ABC transporter" evidence="9">
    <location>
        <begin position="431"/>
        <end position="665"/>
    </location>
</feature>
<proteinExistence type="predicted"/>
<keyword evidence="6 8" id="KW-0472">Membrane</keyword>
<feature type="region of interest" description="Disordered" evidence="7">
    <location>
        <begin position="1"/>
        <end position="20"/>
    </location>
</feature>
<dbReference type="InterPro" id="IPR039421">
    <property type="entry name" value="Type_1_exporter"/>
</dbReference>
<feature type="domain" description="ABC transmembrane type-1" evidence="10">
    <location>
        <begin position="103"/>
        <end position="385"/>
    </location>
</feature>
<dbReference type="InterPro" id="IPR011527">
    <property type="entry name" value="ABC1_TM_dom"/>
</dbReference>
<evidence type="ECO:0000313" key="11">
    <source>
        <dbReference type="EMBL" id="VYT95999.1"/>
    </source>
</evidence>
<evidence type="ECO:0000256" key="8">
    <source>
        <dbReference type="SAM" id="Phobius"/>
    </source>
</evidence>
<dbReference type="Gene3D" id="1.20.1560.10">
    <property type="entry name" value="ABC transporter type 1, transmembrane domain"/>
    <property type="match status" value="1"/>
</dbReference>
<evidence type="ECO:0000256" key="4">
    <source>
        <dbReference type="ARBA" id="ARBA00022840"/>
    </source>
</evidence>
<feature type="transmembrane region" description="Helical" evidence="8">
    <location>
        <begin position="97"/>
        <end position="119"/>
    </location>
</feature>
<dbReference type="InterPro" id="IPR027417">
    <property type="entry name" value="P-loop_NTPase"/>
</dbReference>